<organism evidence="1 2">
    <name type="scientific">Botrytis hyacinthi</name>
    <dbReference type="NCBI Taxonomy" id="278943"/>
    <lineage>
        <taxon>Eukaryota</taxon>
        <taxon>Fungi</taxon>
        <taxon>Dikarya</taxon>
        <taxon>Ascomycota</taxon>
        <taxon>Pezizomycotina</taxon>
        <taxon>Leotiomycetes</taxon>
        <taxon>Helotiales</taxon>
        <taxon>Sclerotiniaceae</taxon>
        <taxon>Botrytis</taxon>
    </lineage>
</organism>
<sequence length="154" mass="17487">MAGLFTGNVLSPCKELCQLAMYGLMSKRLSECNLWPLPKAENYHWTPFQLHKTIARALNLSYLAHKPMGKIHTGNCYFADNWNLALQRKLTSGLCEYDVPRGESETEGNKFQQCMDDAVEEVGDFDCPNEIFLEGYQGNPVMEILELCPMKSSR</sequence>
<keyword evidence="2" id="KW-1185">Reference proteome</keyword>
<dbReference type="Proteomes" id="UP000297814">
    <property type="component" value="Unassembled WGS sequence"/>
</dbReference>
<reference evidence="1 2" key="1">
    <citation type="submission" date="2017-12" db="EMBL/GenBank/DDBJ databases">
        <title>Comparative genomics of Botrytis spp.</title>
        <authorList>
            <person name="Valero-Jimenez C.A."/>
            <person name="Tapia P."/>
            <person name="Veloso J."/>
            <person name="Silva-Moreno E."/>
            <person name="Staats M."/>
            <person name="Valdes J.H."/>
            <person name="Van Kan J.A.L."/>
        </authorList>
    </citation>
    <scope>NUCLEOTIDE SEQUENCE [LARGE SCALE GENOMIC DNA]</scope>
    <source>
        <strain evidence="1 2">Bh0001</strain>
    </source>
</reference>
<dbReference type="EMBL" id="PQXK01000038">
    <property type="protein sequence ID" value="TGO40338.1"/>
    <property type="molecule type" value="Genomic_DNA"/>
</dbReference>
<name>A0A4Z1GV68_9HELO</name>
<gene>
    <name evidence="1" type="ORF">BHYA_0038g00120</name>
</gene>
<evidence type="ECO:0000313" key="1">
    <source>
        <dbReference type="EMBL" id="TGO40338.1"/>
    </source>
</evidence>
<dbReference type="AlphaFoldDB" id="A0A4Z1GV68"/>
<evidence type="ECO:0000313" key="2">
    <source>
        <dbReference type="Proteomes" id="UP000297814"/>
    </source>
</evidence>
<protein>
    <submittedName>
        <fullName evidence="1">Uncharacterized protein</fullName>
    </submittedName>
</protein>
<comment type="caution">
    <text evidence="1">The sequence shown here is derived from an EMBL/GenBank/DDBJ whole genome shotgun (WGS) entry which is preliminary data.</text>
</comment>
<accession>A0A4Z1GV68</accession>
<proteinExistence type="predicted"/>